<dbReference type="PANTHER" id="PTHR30590:SF2">
    <property type="entry name" value="INNER MEMBRANE PROTEIN"/>
    <property type="match status" value="1"/>
</dbReference>
<organism evidence="3 4">
    <name type="scientific">Phreatobacter oligotrophus</name>
    <dbReference type="NCBI Taxonomy" id="1122261"/>
    <lineage>
        <taxon>Bacteria</taxon>
        <taxon>Pseudomonadati</taxon>
        <taxon>Pseudomonadota</taxon>
        <taxon>Alphaproteobacteria</taxon>
        <taxon>Hyphomicrobiales</taxon>
        <taxon>Phreatobacteraceae</taxon>
        <taxon>Phreatobacter</taxon>
    </lineage>
</organism>
<protein>
    <recommendedName>
        <fullName evidence="2">DUF418 domain-containing protein</fullName>
    </recommendedName>
</protein>
<feature type="transmembrane region" description="Helical" evidence="1">
    <location>
        <begin position="91"/>
        <end position="121"/>
    </location>
</feature>
<dbReference type="OrthoDB" id="9807744at2"/>
<name>A0A2T4ZE26_9HYPH</name>
<feature type="domain" description="DUF418" evidence="2">
    <location>
        <begin position="207"/>
        <end position="364"/>
    </location>
</feature>
<keyword evidence="1" id="KW-0812">Transmembrane</keyword>
<dbReference type="PANTHER" id="PTHR30590">
    <property type="entry name" value="INNER MEMBRANE PROTEIN"/>
    <property type="match status" value="1"/>
</dbReference>
<sequence length="368" mass="38513">MARTADIDLLRSIALIGIAVVNIPFLAGPPTLARQVGVDAVAQFLVEWLFQGKFFILFSFVFGWGFAVQIASAERAGQSAMRRLGLRLTGLAVLGIAHGLLVFAGDILLLYALLGTGLLLLRNAPLRVLYRVMAAGIVLGIAGLAVLGAVLPELLASLPPPPASGGYRGGLVDSIAQRTSEWPSAFAFVLLFNGPVAFAAFAAGLAAARLGILERGSPLHARLDRALPLLLAGGLALNAIYAMSMSGLLGEGLAALAGFSLLAVAAPILSAAYLLLILRAARFWGTPEFLARAGRMSLTCYVLEGILAGIVFNGYGFKLYGAVGAAGCLAIALGIAAMTHVIASGWLRIFKEGPLEILLRRWTRLADR</sequence>
<keyword evidence="1" id="KW-1133">Transmembrane helix</keyword>
<dbReference type="AlphaFoldDB" id="A0A2T4ZE26"/>
<feature type="transmembrane region" description="Helical" evidence="1">
    <location>
        <begin position="12"/>
        <end position="33"/>
    </location>
</feature>
<dbReference type="InterPro" id="IPR052529">
    <property type="entry name" value="Bact_Transport_Assoc"/>
</dbReference>
<comment type="caution">
    <text evidence="3">The sequence shown here is derived from an EMBL/GenBank/DDBJ whole genome shotgun (WGS) entry which is preliminary data.</text>
</comment>
<feature type="transmembrane region" description="Helical" evidence="1">
    <location>
        <begin position="298"/>
        <end position="317"/>
    </location>
</feature>
<proteinExistence type="predicted"/>
<feature type="transmembrane region" description="Helical" evidence="1">
    <location>
        <begin position="323"/>
        <end position="347"/>
    </location>
</feature>
<keyword evidence="1" id="KW-0472">Membrane</keyword>
<dbReference type="Pfam" id="PF04235">
    <property type="entry name" value="DUF418"/>
    <property type="match status" value="1"/>
</dbReference>
<feature type="transmembrane region" description="Helical" evidence="1">
    <location>
        <begin position="54"/>
        <end position="71"/>
    </location>
</feature>
<accession>A0A2T4ZE26</accession>
<feature type="transmembrane region" description="Helical" evidence="1">
    <location>
        <begin position="185"/>
        <end position="208"/>
    </location>
</feature>
<dbReference type="EMBL" id="PZZL01000003">
    <property type="protein sequence ID" value="PTM60152.1"/>
    <property type="molecule type" value="Genomic_DNA"/>
</dbReference>
<reference evidence="3 4" key="1">
    <citation type="submission" date="2018-04" db="EMBL/GenBank/DDBJ databases">
        <title>Genomic Encyclopedia of Archaeal and Bacterial Type Strains, Phase II (KMG-II): from individual species to whole genera.</title>
        <authorList>
            <person name="Goeker M."/>
        </authorList>
    </citation>
    <scope>NUCLEOTIDE SEQUENCE [LARGE SCALE GENOMIC DNA]</scope>
    <source>
        <strain evidence="3 4">DSM 25521</strain>
    </source>
</reference>
<feature type="transmembrane region" description="Helical" evidence="1">
    <location>
        <begin position="229"/>
        <end position="249"/>
    </location>
</feature>
<keyword evidence="4" id="KW-1185">Reference proteome</keyword>
<evidence type="ECO:0000313" key="3">
    <source>
        <dbReference type="EMBL" id="PTM60152.1"/>
    </source>
</evidence>
<evidence type="ECO:0000256" key="1">
    <source>
        <dbReference type="SAM" id="Phobius"/>
    </source>
</evidence>
<dbReference type="Proteomes" id="UP000241808">
    <property type="component" value="Unassembled WGS sequence"/>
</dbReference>
<feature type="transmembrane region" description="Helical" evidence="1">
    <location>
        <begin position="128"/>
        <end position="151"/>
    </location>
</feature>
<feature type="transmembrane region" description="Helical" evidence="1">
    <location>
        <begin position="255"/>
        <end position="278"/>
    </location>
</feature>
<evidence type="ECO:0000259" key="2">
    <source>
        <dbReference type="Pfam" id="PF04235"/>
    </source>
</evidence>
<evidence type="ECO:0000313" key="4">
    <source>
        <dbReference type="Proteomes" id="UP000241808"/>
    </source>
</evidence>
<dbReference type="InterPro" id="IPR007349">
    <property type="entry name" value="DUF418"/>
</dbReference>
<gene>
    <name evidence="3" type="ORF">C8P69_10378</name>
</gene>